<reference evidence="1 2" key="1">
    <citation type="submission" date="2021-06" db="EMBL/GenBank/DDBJ databases">
        <title>Caerostris extrusa draft genome.</title>
        <authorList>
            <person name="Kono N."/>
            <person name="Arakawa K."/>
        </authorList>
    </citation>
    <scope>NUCLEOTIDE SEQUENCE [LARGE SCALE GENOMIC DNA]</scope>
</reference>
<keyword evidence="2" id="KW-1185">Reference proteome</keyword>
<proteinExistence type="predicted"/>
<sequence length="95" mass="10623">LTASYHPKTIHLNLQGCQNFIPLISEPGPKKSIYFLETSSSKGVLRFNVRTENLRLQGFSRVGRMQNLVSCSVPLGCTQPSEPVDLTKTFEKTKI</sequence>
<comment type="caution">
    <text evidence="1">The sequence shown here is derived from an EMBL/GenBank/DDBJ whole genome shotgun (WGS) entry which is preliminary data.</text>
</comment>
<dbReference type="Proteomes" id="UP001054945">
    <property type="component" value="Unassembled WGS sequence"/>
</dbReference>
<name>A0AAV4TTB1_CAEEX</name>
<evidence type="ECO:0000313" key="2">
    <source>
        <dbReference type="Proteomes" id="UP001054945"/>
    </source>
</evidence>
<accession>A0AAV4TTB1</accession>
<dbReference type="EMBL" id="BPLR01011674">
    <property type="protein sequence ID" value="GIY48125.1"/>
    <property type="molecule type" value="Genomic_DNA"/>
</dbReference>
<organism evidence="1 2">
    <name type="scientific">Caerostris extrusa</name>
    <name type="common">Bark spider</name>
    <name type="synonym">Caerostris bankana</name>
    <dbReference type="NCBI Taxonomy" id="172846"/>
    <lineage>
        <taxon>Eukaryota</taxon>
        <taxon>Metazoa</taxon>
        <taxon>Ecdysozoa</taxon>
        <taxon>Arthropoda</taxon>
        <taxon>Chelicerata</taxon>
        <taxon>Arachnida</taxon>
        <taxon>Araneae</taxon>
        <taxon>Araneomorphae</taxon>
        <taxon>Entelegynae</taxon>
        <taxon>Araneoidea</taxon>
        <taxon>Araneidae</taxon>
        <taxon>Caerostris</taxon>
    </lineage>
</organism>
<feature type="non-terminal residue" evidence="1">
    <location>
        <position position="1"/>
    </location>
</feature>
<protein>
    <submittedName>
        <fullName evidence="1">Uncharacterized protein</fullName>
    </submittedName>
</protein>
<evidence type="ECO:0000313" key="1">
    <source>
        <dbReference type="EMBL" id="GIY48125.1"/>
    </source>
</evidence>
<gene>
    <name evidence="1" type="ORF">CEXT_406241</name>
</gene>
<dbReference type="AlphaFoldDB" id="A0AAV4TTB1"/>